<evidence type="ECO:0000256" key="1">
    <source>
        <dbReference type="SAM" id="Phobius"/>
    </source>
</evidence>
<keyword evidence="1" id="KW-1133">Transmembrane helix</keyword>
<organism evidence="2 3">
    <name type="scientific">Trabulsiella guamensis ATCC 49490</name>
    <dbReference type="NCBI Taxonomy" id="1005994"/>
    <lineage>
        <taxon>Bacteria</taxon>
        <taxon>Pseudomonadati</taxon>
        <taxon>Pseudomonadota</taxon>
        <taxon>Gammaproteobacteria</taxon>
        <taxon>Enterobacterales</taxon>
        <taxon>Enterobacteriaceae</taxon>
        <taxon>Trabulsiella</taxon>
    </lineage>
</organism>
<accession>A0A085AA52</accession>
<dbReference type="OrthoDB" id="6638606at2"/>
<comment type="caution">
    <text evidence="2">The sequence shown here is derived from an EMBL/GenBank/DDBJ whole genome shotgun (WGS) entry which is preliminary data.</text>
</comment>
<keyword evidence="3" id="KW-1185">Reference proteome</keyword>
<name>A0A085AA52_9ENTR</name>
<evidence type="ECO:0000313" key="2">
    <source>
        <dbReference type="EMBL" id="KFC07097.1"/>
    </source>
</evidence>
<dbReference type="RefSeq" id="WP_038156490.1">
    <property type="nucleotide sequence ID" value="NZ_JMTB01000070.1"/>
</dbReference>
<gene>
    <name evidence="2" type="ORF">GTGU_02136</name>
</gene>
<feature type="transmembrane region" description="Helical" evidence="1">
    <location>
        <begin position="43"/>
        <end position="76"/>
    </location>
</feature>
<dbReference type="EMBL" id="JMTB01000070">
    <property type="protein sequence ID" value="KFC07097.1"/>
    <property type="molecule type" value="Genomic_DNA"/>
</dbReference>
<keyword evidence="1" id="KW-0812">Transmembrane</keyword>
<dbReference type="eggNOG" id="ENOG502ZVSD">
    <property type="taxonomic scope" value="Bacteria"/>
</dbReference>
<reference evidence="3" key="1">
    <citation type="submission" date="2014-05" db="EMBL/GenBank/DDBJ databases">
        <title>ATOL: Assembling a taxonomically balanced genome-scale reconstruction of the evolutionary history of the Enterobacteriaceae.</title>
        <authorList>
            <person name="Plunkett G. III"/>
            <person name="Neeno-Eckwall E.C."/>
            <person name="Glasner J.D."/>
            <person name="Perna N.T."/>
        </authorList>
    </citation>
    <scope>NUCLEOTIDE SEQUENCE [LARGE SCALE GENOMIC DNA]</scope>
    <source>
        <strain evidence="3">ATCC 49490</strain>
    </source>
</reference>
<dbReference type="AlphaFoldDB" id="A0A085AA52"/>
<evidence type="ECO:0000313" key="3">
    <source>
        <dbReference type="Proteomes" id="UP000028630"/>
    </source>
</evidence>
<keyword evidence="1" id="KW-0472">Membrane</keyword>
<proteinExistence type="predicted"/>
<dbReference type="Proteomes" id="UP000028630">
    <property type="component" value="Unassembled WGS sequence"/>
</dbReference>
<sequence length="221" mass="25847">MGKKEKILHCGVCDKFFPDTQPECPTCGNKNTHGKAFDYSLSFFISLLIFIFVGFFSYRLSIIISAVCFLSFILIFKKQYHLAEENGGYYTTNKTKKYVSKHVITSENAEHIMVAKKDYTQGLNTIDDFTYNLSIAWSDIPLNIVFSYVDSSKNLSIRDIQLEEVSINADGDIYFYGFCMDKLDRRYFRVDRISSRILYNDKRYFTDEFFSNVLFLDYYSL</sequence>
<protein>
    <submittedName>
        <fullName evidence="2">Uncharacterized protein</fullName>
    </submittedName>
</protein>